<dbReference type="GO" id="GO:0005524">
    <property type="term" value="F:ATP binding"/>
    <property type="evidence" value="ECO:0007669"/>
    <property type="project" value="UniProtKB-KW"/>
</dbReference>
<gene>
    <name evidence="7" type="ORF">ERS852456_01428</name>
</gene>
<organism evidence="7 8">
    <name type="scientific">[Ruminococcus] torques</name>
    <dbReference type="NCBI Taxonomy" id="33039"/>
    <lineage>
        <taxon>Bacteria</taxon>
        <taxon>Bacillati</taxon>
        <taxon>Bacillota</taxon>
        <taxon>Clostridia</taxon>
        <taxon>Lachnospirales</taxon>
        <taxon>Lachnospiraceae</taxon>
        <taxon>Mediterraneibacter</taxon>
    </lineage>
</organism>
<keyword evidence="2" id="KW-0378">Hydrolase</keyword>
<evidence type="ECO:0000259" key="6">
    <source>
        <dbReference type="PROSITE" id="PS51194"/>
    </source>
</evidence>
<dbReference type="InterPro" id="IPR011545">
    <property type="entry name" value="DEAD/DEAH_box_helicase_dom"/>
</dbReference>
<evidence type="ECO:0000259" key="5">
    <source>
        <dbReference type="PROSITE" id="PS51192"/>
    </source>
</evidence>
<evidence type="ECO:0000256" key="2">
    <source>
        <dbReference type="ARBA" id="ARBA00022801"/>
    </source>
</evidence>
<keyword evidence="3 7" id="KW-0347">Helicase</keyword>
<dbReference type="InterPro" id="IPR001650">
    <property type="entry name" value="Helicase_C-like"/>
</dbReference>
<dbReference type="InterPro" id="IPR014001">
    <property type="entry name" value="Helicase_ATP-bd"/>
</dbReference>
<feature type="domain" description="Helicase ATP-binding" evidence="5">
    <location>
        <begin position="153"/>
        <end position="322"/>
    </location>
</feature>
<dbReference type="PANTHER" id="PTHR47961:SF6">
    <property type="entry name" value="DNA-DIRECTED DNA POLYMERASE"/>
    <property type="match status" value="1"/>
</dbReference>
<dbReference type="RefSeq" id="WP_055158944.1">
    <property type="nucleotide sequence ID" value="NZ_CYZO01000016.1"/>
</dbReference>
<evidence type="ECO:0000313" key="8">
    <source>
        <dbReference type="Proteomes" id="UP000095787"/>
    </source>
</evidence>
<dbReference type="Gene3D" id="3.40.50.300">
    <property type="entry name" value="P-loop containing nucleotide triphosphate hydrolases"/>
    <property type="match status" value="2"/>
</dbReference>
<evidence type="ECO:0000313" key="7">
    <source>
        <dbReference type="EMBL" id="CUO03249.1"/>
    </source>
</evidence>
<dbReference type="GO" id="GO:0004386">
    <property type="term" value="F:helicase activity"/>
    <property type="evidence" value="ECO:0007669"/>
    <property type="project" value="UniProtKB-KW"/>
</dbReference>
<evidence type="ECO:0000256" key="3">
    <source>
        <dbReference type="ARBA" id="ARBA00022806"/>
    </source>
</evidence>
<dbReference type="GO" id="GO:0016787">
    <property type="term" value="F:hydrolase activity"/>
    <property type="evidence" value="ECO:0007669"/>
    <property type="project" value="UniProtKB-KW"/>
</dbReference>
<dbReference type="Pfam" id="PF00270">
    <property type="entry name" value="DEAD"/>
    <property type="match status" value="1"/>
</dbReference>
<dbReference type="InterPro" id="IPR050474">
    <property type="entry name" value="Hel308_SKI2-like"/>
</dbReference>
<evidence type="ECO:0000256" key="1">
    <source>
        <dbReference type="ARBA" id="ARBA00022741"/>
    </source>
</evidence>
<dbReference type="SMART" id="SM00487">
    <property type="entry name" value="DEXDc"/>
    <property type="match status" value="1"/>
</dbReference>
<reference evidence="7 8" key="1">
    <citation type="submission" date="2015-09" db="EMBL/GenBank/DDBJ databases">
        <authorList>
            <consortium name="Pathogen Informatics"/>
        </authorList>
    </citation>
    <scope>NUCLEOTIDE SEQUENCE [LARGE SCALE GENOMIC DNA]</scope>
    <source>
        <strain evidence="7 8">2789STDY5834841</strain>
    </source>
</reference>
<dbReference type="PROSITE" id="PS51194">
    <property type="entry name" value="HELICASE_CTER"/>
    <property type="match status" value="1"/>
</dbReference>
<sequence length="877" mass="101810">MSDFRDVTFGEHLFSRIDDNVYLQKLYHNILINYSRRLFHLDEMEEQPVNIGDALTFADVLSKSCGTNLSDIHKTRAQEMVALLYDMYPKDEQVKYYLGSVLASTGNFLGMNKLTPDFENASLLERVFMHFNMDYLSVPSDGGARFFPAQKEIYDSLSRPYFSYSAPTSMGKSFMMRAFIKQQIVDGAKKNFALLIPTKALINEVTSELIESLTTLLKETDYRIVTSSGSMALETKHNYIFVLTPERMLYILIDDPDLKIDYLFVDEAHKISSGDKRSAFYYKVINKLGERHSNAHIIFASPNIPNPGIYLDTLSMGESTIGEGSIVACRYAPVSQLKYIVDLWERNIRVFDSYSKKFILLHEMSRQYSLSEVIARIGDKRHNIVYCKSKNDAIQFARDYADTQEPIGDKKLQTFAEAIRNDVHKEYYLAELVERGVAYHIGYLPANIRMQLEDYYREGLIKTMFCTSTLLEGVNLPAENLFITSYKKGRSDFSEVDFKNLVGRVGRAKYNLYGNVFIVRLQKQEREEDLQKFENLLKDDVPPQKLSIEAELNSNQKKLIVDTLLSGSVEIHKSKKNQSEDNYELMRKTMLILVGDIVDGRNSRIKREFAPYLTSETESKIREQFSVPEKKPEDDINVSYDQIQGIEKLIRDGLAYPEIKDSKRGADYYETLAFLNKLAVAFKWRIYENRTLGAGEGRNYTKLTWYTVLLIQWMQGHGLSYIIGRSIDDYDEKKREVKVDYNKWEPFDGSQKHKNIIIADTLEAIEDVLLFRLSNYFLKFSEEYKRQHPNEPFTNDWYEFVEYGTTNRLRIILQRSGFKRDSTEYIRKNANTYVRGTPDNPKLLKTALLECPNELVRRDTEEIQYNVPELFIDEGEE</sequence>
<keyword evidence="1" id="KW-0547">Nucleotide-binding</keyword>
<keyword evidence="4" id="KW-0067">ATP-binding</keyword>
<dbReference type="InterPro" id="IPR027417">
    <property type="entry name" value="P-loop_NTPase"/>
</dbReference>
<dbReference type="PROSITE" id="PS51192">
    <property type="entry name" value="HELICASE_ATP_BIND_1"/>
    <property type="match status" value="1"/>
</dbReference>
<dbReference type="AlphaFoldDB" id="A0A174BSV1"/>
<evidence type="ECO:0000256" key="4">
    <source>
        <dbReference type="ARBA" id="ARBA00022840"/>
    </source>
</evidence>
<dbReference type="SMART" id="SM00490">
    <property type="entry name" value="HELICc"/>
    <property type="match status" value="1"/>
</dbReference>
<dbReference type="EMBL" id="CYZO01000016">
    <property type="protein sequence ID" value="CUO03249.1"/>
    <property type="molecule type" value="Genomic_DNA"/>
</dbReference>
<proteinExistence type="predicted"/>
<accession>A0A174BSV1</accession>
<name>A0A174BSV1_9FIRM</name>
<feature type="domain" description="Helicase C-terminal" evidence="6">
    <location>
        <begin position="395"/>
        <end position="549"/>
    </location>
</feature>
<dbReference type="PANTHER" id="PTHR47961">
    <property type="entry name" value="DNA POLYMERASE THETA, PUTATIVE (AFU_ORTHOLOGUE AFUA_1G05260)-RELATED"/>
    <property type="match status" value="1"/>
</dbReference>
<protein>
    <submittedName>
        <fullName evidence="7">Ski2-like helicase</fullName>
    </submittedName>
</protein>
<dbReference type="GO" id="GO:0003676">
    <property type="term" value="F:nucleic acid binding"/>
    <property type="evidence" value="ECO:0007669"/>
    <property type="project" value="InterPro"/>
</dbReference>
<dbReference type="SUPFAM" id="SSF52540">
    <property type="entry name" value="P-loop containing nucleoside triphosphate hydrolases"/>
    <property type="match status" value="2"/>
</dbReference>
<dbReference type="Proteomes" id="UP000095787">
    <property type="component" value="Unassembled WGS sequence"/>
</dbReference>